<dbReference type="Proteomes" id="UP001652625">
    <property type="component" value="Chromosome 06"/>
</dbReference>
<dbReference type="SUPFAM" id="SSF46689">
    <property type="entry name" value="Homeodomain-like"/>
    <property type="match status" value="1"/>
</dbReference>
<protein>
    <submittedName>
        <fullName evidence="4">Uncharacterized protein LOC136081383</fullName>
    </submittedName>
</protein>
<keyword evidence="3" id="KW-1185">Reference proteome</keyword>
<dbReference type="Pfam" id="PF01498">
    <property type="entry name" value="HTH_Tnp_Tc3_2"/>
    <property type="match status" value="1"/>
</dbReference>
<dbReference type="Gene3D" id="1.10.10.10">
    <property type="entry name" value="Winged helix-like DNA-binding domain superfamily/Winged helix DNA-binding domain"/>
    <property type="match status" value="1"/>
</dbReference>
<gene>
    <name evidence="4" type="primary">LOC136081383</name>
</gene>
<organism evidence="3 4">
    <name type="scientific">Hydra vulgaris</name>
    <name type="common">Hydra</name>
    <name type="synonym">Hydra attenuata</name>
    <dbReference type="NCBI Taxonomy" id="6087"/>
    <lineage>
        <taxon>Eukaryota</taxon>
        <taxon>Metazoa</taxon>
        <taxon>Cnidaria</taxon>
        <taxon>Hydrozoa</taxon>
        <taxon>Hydroidolina</taxon>
        <taxon>Anthoathecata</taxon>
        <taxon>Aplanulata</taxon>
        <taxon>Hydridae</taxon>
        <taxon>Hydra</taxon>
    </lineage>
</organism>
<dbReference type="Pfam" id="PF13384">
    <property type="entry name" value="HTH_23"/>
    <property type="match status" value="1"/>
</dbReference>
<name>A0ABM4BZU5_HYDVU</name>
<evidence type="ECO:0000256" key="1">
    <source>
        <dbReference type="ARBA" id="ARBA00022724"/>
    </source>
</evidence>
<dbReference type="InterPro" id="IPR036388">
    <property type="entry name" value="WH-like_DNA-bd_sf"/>
</dbReference>
<dbReference type="InterPro" id="IPR002492">
    <property type="entry name" value="Transposase_Tc1-like"/>
</dbReference>
<proteinExistence type="predicted"/>
<keyword evidence="1" id="KW-0563">Paired box</keyword>
<sequence>MPKGKPISVEKRTAILTLLQEGYTVRKIAENLNLSKSTVSYTIRQYRESGSLEDRNRPGPSRITTKTDDRRIKIISKHNRMLTAPQITAIFNCDREKKVSVSTIKRRLQKANLHGRVAIRKPYLRKVNRQKRFR</sequence>
<dbReference type="CDD" id="cd00090">
    <property type="entry name" value="HTH_ARSR"/>
    <property type="match status" value="1"/>
</dbReference>
<reference evidence="4" key="1">
    <citation type="submission" date="2025-08" db="UniProtKB">
        <authorList>
            <consortium name="RefSeq"/>
        </authorList>
    </citation>
    <scope>IDENTIFICATION</scope>
</reference>
<dbReference type="InterPro" id="IPR011991">
    <property type="entry name" value="ArsR-like_HTH"/>
</dbReference>
<dbReference type="GeneID" id="136081383"/>
<feature type="domain" description="Paired" evidence="2">
    <location>
        <begin position="4"/>
        <end position="109"/>
    </location>
</feature>
<evidence type="ECO:0000259" key="2">
    <source>
        <dbReference type="SMART" id="SM00351"/>
    </source>
</evidence>
<evidence type="ECO:0000313" key="3">
    <source>
        <dbReference type="Proteomes" id="UP001652625"/>
    </source>
</evidence>
<accession>A0ABM4BZU5</accession>
<dbReference type="SMART" id="SM00351">
    <property type="entry name" value="PAX"/>
    <property type="match status" value="1"/>
</dbReference>
<dbReference type="InterPro" id="IPR009057">
    <property type="entry name" value="Homeodomain-like_sf"/>
</dbReference>
<dbReference type="RefSeq" id="XP_065654768.1">
    <property type="nucleotide sequence ID" value="XM_065798696.1"/>
</dbReference>
<dbReference type="InterPro" id="IPR001523">
    <property type="entry name" value="Paired_dom"/>
</dbReference>
<evidence type="ECO:0000313" key="4">
    <source>
        <dbReference type="RefSeq" id="XP_065654768.1"/>
    </source>
</evidence>